<reference evidence="4" key="1">
    <citation type="journal article" date="2019" name="Int. J. Syst. Evol. Microbiol.">
        <title>The Global Catalogue of Microorganisms (GCM) 10K type strain sequencing project: providing services to taxonomists for standard genome sequencing and annotation.</title>
        <authorList>
            <consortium name="The Broad Institute Genomics Platform"/>
            <consortium name="The Broad Institute Genome Sequencing Center for Infectious Disease"/>
            <person name="Wu L."/>
            <person name="Ma J."/>
        </authorList>
    </citation>
    <scope>NUCLEOTIDE SEQUENCE [LARGE SCALE GENOMIC DNA]</scope>
    <source>
        <strain evidence="4">JCM 9687</strain>
    </source>
</reference>
<dbReference type="Pfam" id="PF07859">
    <property type="entry name" value="Abhydrolase_3"/>
    <property type="match status" value="1"/>
</dbReference>
<organism evidence="3 4">
    <name type="scientific">Saccharopolyspora gregorii</name>
    <dbReference type="NCBI Taxonomy" id="33914"/>
    <lineage>
        <taxon>Bacteria</taxon>
        <taxon>Bacillati</taxon>
        <taxon>Actinomycetota</taxon>
        <taxon>Actinomycetes</taxon>
        <taxon>Pseudonocardiales</taxon>
        <taxon>Pseudonocardiaceae</taxon>
        <taxon>Saccharopolyspora</taxon>
    </lineage>
</organism>
<evidence type="ECO:0000259" key="2">
    <source>
        <dbReference type="Pfam" id="PF07859"/>
    </source>
</evidence>
<evidence type="ECO:0000256" key="1">
    <source>
        <dbReference type="ARBA" id="ARBA00022801"/>
    </source>
</evidence>
<dbReference type="EMBL" id="BAAAYK010000038">
    <property type="protein sequence ID" value="GAA3358094.1"/>
    <property type="molecule type" value="Genomic_DNA"/>
</dbReference>
<accession>A0ABP6RRZ1</accession>
<dbReference type="Proteomes" id="UP001500483">
    <property type="component" value="Unassembled WGS sequence"/>
</dbReference>
<dbReference type="InterPro" id="IPR029058">
    <property type="entry name" value="AB_hydrolase_fold"/>
</dbReference>
<dbReference type="RefSeq" id="WP_344927013.1">
    <property type="nucleotide sequence ID" value="NZ_BAAAYK010000038.1"/>
</dbReference>
<name>A0ABP6RRZ1_9PSEU</name>
<dbReference type="GO" id="GO:0016787">
    <property type="term" value="F:hydrolase activity"/>
    <property type="evidence" value="ECO:0007669"/>
    <property type="project" value="UniProtKB-KW"/>
</dbReference>
<dbReference type="Gene3D" id="3.40.50.1820">
    <property type="entry name" value="alpha/beta hydrolase"/>
    <property type="match status" value="1"/>
</dbReference>
<comment type="caution">
    <text evidence="3">The sequence shown here is derived from an EMBL/GenBank/DDBJ whole genome shotgun (WGS) entry which is preliminary data.</text>
</comment>
<feature type="domain" description="Alpha/beta hydrolase fold-3" evidence="2">
    <location>
        <begin position="76"/>
        <end position="276"/>
    </location>
</feature>
<protein>
    <submittedName>
        <fullName evidence="3">Alpha/beta hydrolase</fullName>
    </submittedName>
</protein>
<gene>
    <name evidence="3" type="ORF">GCM10020366_28820</name>
</gene>
<dbReference type="SUPFAM" id="SSF53474">
    <property type="entry name" value="alpha/beta-Hydrolases"/>
    <property type="match status" value="1"/>
</dbReference>
<keyword evidence="1 3" id="KW-0378">Hydrolase</keyword>
<dbReference type="PANTHER" id="PTHR48081">
    <property type="entry name" value="AB HYDROLASE SUPERFAMILY PROTEIN C4A8.06C"/>
    <property type="match status" value="1"/>
</dbReference>
<evidence type="ECO:0000313" key="3">
    <source>
        <dbReference type="EMBL" id="GAA3358094.1"/>
    </source>
</evidence>
<evidence type="ECO:0000313" key="4">
    <source>
        <dbReference type="Proteomes" id="UP001500483"/>
    </source>
</evidence>
<keyword evidence="4" id="KW-1185">Reference proteome</keyword>
<proteinExistence type="predicted"/>
<dbReference type="InterPro" id="IPR013094">
    <property type="entry name" value="AB_hydrolase_3"/>
</dbReference>
<sequence>MVSWQSRLTIGKYRLTRRKRVFADPALLRRSAESHESEHAQLPASFRDRFEVTELDVDGHSCYTIAPPEPRSPRHVLYLHGGAYVHQIEGAHWDFIDRLIARTGATVSVPIYPLAPAYRYSETLPMVWSSFQRTAATAAAENQVVMGDSAGGALSLHLAQRCAELGLPQPGRLVLISPWLGIAVSHPSMPALDRQDPYLAIAGLREAGLLYAGDLDPHDPRVSPLYGRLGGLAPMRVLSGTRDVLLSDARRLESLARANGAAVDYEEYEGMFHGWILQRLPEARHALDRTVDFLRDGAANSR</sequence>
<dbReference type="PANTHER" id="PTHR48081:SF8">
    <property type="entry name" value="ALPHA_BETA HYDROLASE FOLD-3 DOMAIN-CONTAINING PROTEIN-RELATED"/>
    <property type="match status" value="1"/>
</dbReference>
<dbReference type="InterPro" id="IPR050300">
    <property type="entry name" value="GDXG_lipolytic_enzyme"/>
</dbReference>